<keyword evidence="6" id="KW-1185">Reference proteome</keyword>
<dbReference type="Pfam" id="PF12799">
    <property type="entry name" value="LRR_4"/>
    <property type="match status" value="1"/>
</dbReference>
<protein>
    <recommendedName>
        <fullName evidence="4">Ig-like domain-containing protein</fullName>
    </recommendedName>
</protein>
<dbReference type="RefSeq" id="WP_188616946.1">
    <property type="nucleotide sequence ID" value="NZ_BMLV01000002.1"/>
</dbReference>
<dbReference type="InterPro" id="IPR025875">
    <property type="entry name" value="Leu-rich_rpt_4"/>
</dbReference>
<keyword evidence="3" id="KW-0677">Repeat</keyword>
<dbReference type="InterPro" id="IPR026444">
    <property type="entry name" value="Secre_tail"/>
</dbReference>
<dbReference type="Pfam" id="PF18962">
    <property type="entry name" value="Por_Secre_tail"/>
    <property type="match status" value="1"/>
</dbReference>
<dbReference type="PANTHER" id="PTHR48057">
    <property type="entry name" value="LEUCINE-RICH REPEAT SERINE/THREONINE-PROTEIN KINASE 1"/>
    <property type="match status" value="1"/>
</dbReference>
<reference evidence="6" key="1">
    <citation type="journal article" date="2019" name="Int. J. Syst. Evol. Microbiol.">
        <title>The Global Catalogue of Microorganisms (GCM) 10K type strain sequencing project: providing services to taxonomists for standard genome sequencing and annotation.</title>
        <authorList>
            <consortium name="The Broad Institute Genomics Platform"/>
            <consortium name="The Broad Institute Genome Sequencing Center for Infectious Disease"/>
            <person name="Wu L."/>
            <person name="Ma J."/>
        </authorList>
    </citation>
    <scope>NUCLEOTIDE SEQUENCE [LARGE SCALE GENOMIC DNA]</scope>
    <source>
        <strain evidence="6">CGMCC 1.7656</strain>
    </source>
</reference>
<sequence>MKKIIIFLLFSVIIKAQWSISTSERNALITIYQQSNGPQWSQHWDLEKDPYYWHGVKISNGIVTELKLNGNLLEGNFPSAILSLTNLKKLDLSSNKLSGNIPNLSSLNSLTYLNISDNHFTGDIWNSFSSLTNLEELYVGNNNGTISNTDFSGFTNLKHLDISKLNLTEIPSSLATLQKLSSLNLSNNTIANFTNIASLAQLQEINLSGNSITKVPDEINNFINLKTLDLSNNKITQFSALNSLHNIEWLSLENNNLISIPAEIITLEKLTHLNLSRNNISGGTGTLSSLINLEQLWLNHNKLKGNIPANILSMPKLMCLSLQSNELEGNIPNNLPEICNISNNRFSKNNLENYLQLYPENTDFIYSPQRYDEAKTVKAALNSSTSLDQALSSSDGFQFSWLKTLDKNTSVNSENFTINSVKETDYDIYTCEALFIKNDTLYNIYFTNYREPITLENTETLGTDNPENKILVIYPNPTKDYINIKNNNYRIETFNLYDLGGRILKTFSGKETKLDLSNLPSSTYILNIKTTEGHQNFKIIKK</sequence>
<accession>A0ABQ2NJS4</accession>
<dbReference type="Pfam" id="PF13855">
    <property type="entry name" value="LRR_8"/>
    <property type="match status" value="1"/>
</dbReference>
<dbReference type="InterPro" id="IPR003591">
    <property type="entry name" value="Leu-rich_rpt_typical-subtyp"/>
</dbReference>
<organism evidence="5 6">
    <name type="scientific">Cloacibacterium rupense</name>
    <dbReference type="NCBI Taxonomy" id="517423"/>
    <lineage>
        <taxon>Bacteria</taxon>
        <taxon>Pseudomonadati</taxon>
        <taxon>Bacteroidota</taxon>
        <taxon>Flavobacteriia</taxon>
        <taxon>Flavobacteriales</taxon>
        <taxon>Weeksellaceae</taxon>
    </lineage>
</organism>
<dbReference type="PANTHER" id="PTHR48057:SF7">
    <property type="entry name" value="LEUCINE-RICH REPEAT SERINE_THREONINE-PROTEIN KINASE 1"/>
    <property type="match status" value="1"/>
</dbReference>
<comment type="caution">
    <text evidence="5">The sequence shown here is derived from an EMBL/GenBank/DDBJ whole genome shotgun (WGS) entry which is preliminary data.</text>
</comment>
<dbReference type="Proteomes" id="UP000620064">
    <property type="component" value="Unassembled WGS sequence"/>
</dbReference>
<feature type="domain" description="Ig-like" evidence="4">
    <location>
        <begin position="359"/>
        <end position="433"/>
    </location>
</feature>
<dbReference type="InterPro" id="IPR032675">
    <property type="entry name" value="LRR_dom_sf"/>
</dbReference>
<dbReference type="Gene3D" id="3.80.10.10">
    <property type="entry name" value="Ribonuclease Inhibitor"/>
    <property type="match status" value="3"/>
</dbReference>
<keyword evidence="2" id="KW-0732">Signal</keyword>
<dbReference type="InterPro" id="IPR007110">
    <property type="entry name" value="Ig-like_dom"/>
</dbReference>
<dbReference type="PRINTS" id="PR00019">
    <property type="entry name" value="LEURICHRPT"/>
</dbReference>
<dbReference type="PROSITE" id="PS50835">
    <property type="entry name" value="IG_LIKE"/>
    <property type="match status" value="1"/>
</dbReference>
<dbReference type="EMBL" id="BMLV01000002">
    <property type="protein sequence ID" value="GGP02980.1"/>
    <property type="molecule type" value="Genomic_DNA"/>
</dbReference>
<keyword evidence="1" id="KW-0433">Leucine-rich repeat</keyword>
<dbReference type="SUPFAM" id="SSF52058">
    <property type="entry name" value="L domain-like"/>
    <property type="match status" value="1"/>
</dbReference>
<dbReference type="Pfam" id="PF13516">
    <property type="entry name" value="LRR_6"/>
    <property type="match status" value="1"/>
</dbReference>
<dbReference type="PROSITE" id="PS51450">
    <property type="entry name" value="LRR"/>
    <property type="match status" value="4"/>
</dbReference>
<proteinExistence type="predicted"/>
<evidence type="ECO:0000313" key="5">
    <source>
        <dbReference type="EMBL" id="GGP02980.1"/>
    </source>
</evidence>
<gene>
    <name evidence="5" type="ORF">GCM10010992_09550</name>
</gene>
<dbReference type="Pfam" id="PF00560">
    <property type="entry name" value="LRR_1"/>
    <property type="match status" value="1"/>
</dbReference>
<evidence type="ECO:0000313" key="6">
    <source>
        <dbReference type="Proteomes" id="UP000620064"/>
    </source>
</evidence>
<dbReference type="InterPro" id="IPR001611">
    <property type="entry name" value="Leu-rich_rpt"/>
</dbReference>
<evidence type="ECO:0000256" key="1">
    <source>
        <dbReference type="ARBA" id="ARBA00022614"/>
    </source>
</evidence>
<name>A0ABQ2NJS4_9FLAO</name>
<evidence type="ECO:0000259" key="4">
    <source>
        <dbReference type="PROSITE" id="PS50835"/>
    </source>
</evidence>
<evidence type="ECO:0000256" key="3">
    <source>
        <dbReference type="ARBA" id="ARBA00022737"/>
    </source>
</evidence>
<dbReference type="SMART" id="SM00369">
    <property type="entry name" value="LRR_TYP"/>
    <property type="match status" value="7"/>
</dbReference>
<evidence type="ECO:0000256" key="2">
    <source>
        <dbReference type="ARBA" id="ARBA00022729"/>
    </source>
</evidence>
<dbReference type="SMART" id="SM00365">
    <property type="entry name" value="LRR_SD22"/>
    <property type="match status" value="7"/>
</dbReference>
<dbReference type="NCBIfam" id="TIGR04183">
    <property type="entry name" value="Por_Secre_tail"/>
    <property type="match status" value="1"/>
</dbReference>
<dbReference type="InterPro" id="IPR052595">
    <property type="entry name" value="LRRC69/RLP"/>
</dbReference>